<sequence length="610" mass="68185">MLHLVLLASSWSPHSPTTAVPRPYMYAQGVTHSHPALASPRVPLPREILMAIQPRAMSGDALEDYWERLRGKPFRRSLRLWWFSLVATWKIVRARKNEAAEKRVASWVRDQLLLLGPTMIKLGQVASARTDLLPPSYTDELSSLQADVPTISPSRVDRVVRQELGTDISSVYDRFDMDPIAGASLGQVHLARFNGNEVAVKVQRLNLRELFDTDFFNIRLMARIGNFIEARKKRKSGVASRDWLQYTNDAARLLYLEIDYLNEANNARAFASSLPASARVVVPRVFDRVTTKRLLTMEYIPSVKLTNKEKLRSLGLNEPALAKQVVDIFLTQLLRSGVLHCDPHPGNMCVNEKGELVFYDFGMVDVLEPQVQEGMRNAAFALFGGSASPSVSELRIAAAQLLEGVQQMGFVNKAADPMALQKVSMFVVKNFKDEAAGRETQDVTKTVGPELQSLVDDGVIQFPSIFTFIARAFASVDGLSRGLDPEYNFRKLCEPYVSEIISERYQKEAALKRQSLLAGVASVVQAPGRIKYLEETVRSLEGGELTVRSRSVELERSVRGLEKRISSLRSLLLAATFLQISTLNSFSPLSRWAVVLAAFFGLRSLRFGRI</sequence>
<evidence type="ECO:0000259" key="2">
    <source>
        <dbReference type="PROSITE" id="PS50011"/>
    </source>
</evidence>
<dbReference type="CDD" id="cd05121">
    <property type="entry name" value="ABC1_ADCK3-like"/>
    <property type="match status" value="1"/>
</dbReference>
<dbReference type="GO" id="GO:0005524">
    <property type="term" value="F:ATP binding"/>
    <property type="evidence" value="ECO:0007669"/>
    <property type="project" value="InterPro"/>
</dbReference>
<comment type="caution">
    <text evidence="3">The sequence shown here is derived from an EMBL/GenBank/DDBJ whole genome shotgun (WGS) entry which is preliminary data.</text>
</comment>
<reference evidence="3 4" key="1">
    <citation type="journal article" date="2024" name="Science">
        <title>Giant polyketide synthase enzymes in the biosynthesis of giant marine polyether toxins.</title>
        <authorList>
            <person name="Fallon T.R."/>
            <person name="Shende V.V."/>
            <person name="Wierzbicki I.H."/>
            <person name="Pendleton A.L."/>
            <person name="Watervoot N.F."/>
            <person name="Auber R.P."/>
            <person name="Gonzalez D.J."/>
            <person name="Wisecaver J.H."/>
            <person name="Moore B.S."/>
        </authorList>
    </citation>
    <scope>NUCLEOTIDE SEQUENCE [LARGE SCALE GENOMIC DNA]</scope>
    <source>
        <strain evidence="3 4">12B1</strain>
    </source>
</reference>
<dbReference type="InterPro" id="IPR011009">
    <property type="entry name" value="Kinase-like_dom_sf"/>
</dbReference>
<dbReference type="PANTHER" id="PTHR10566:SF113">
    <property type="entry name" value="PROTEIN ACTIVITY OF BC1 COMPLEX KINASE 7, CHLOROPLASTIC"/>
    <property type="match status" value="1"/>
</dbReference>
<dbReference type="InterPro" id="IPR004147">
    <property type="entry name" value="ABC1_dom"/>
</dbReference>
<dbReference type="EMBL" id="JBGBPQ010000002">
    <property type="protein sequence ID" value="KAL1528636.1"/>
    <property type="molecule type" value="Genomic_DNA"/>
</dbReference>
<name>A0AB34K338_PRYPA</name>
<proteinExistence type="inferred from homology"/>
<dbReference type="PANTHER" id="PTHR10566">
    <property type="entry name" value="CHAPERONE-ACTIVITY OF BC1 COMPLEX CABC1 -RELATED"/>
    <property type="match status" value="1"/>
</dbReference>
<protein>
    <recommendedName>
        <fullName evidence="2">Protein kinase domain-containing protein</fullName>
    </recommendedName>
</protein>
<dbReference type="InterPro" id="IPR000719">
    <property type="entry name" value="Prot_kinase_dom"/>
</dbReference>
<accession>A0AB34K338</accession>
<keyword evidence="4" id="KW-1185">Reference proteome</keyword>
<comment type="similarity">
    <text evidence="1">Belongs to the protein kinase superfamily. ADCK protein kinase family.</text>
</comment>
<dbReference type="GO" id="GO:0004672">
    <property type="term" value="F:protein kinase activity"/>
    <property type="evidence" value="ECO:0007669"/>
    <property type="project" value="InterPro"/>
</dbReference>
<feature type="domain" description="Protein kinase" evidence="2">
    <location>
        <begin position="174"/>
        <end position="517"/>
    </location>
</feature>
<dbReference type="Proteomes" id="UP001515480">
    <property type="component" value="Unassembled WGS sequence"/>
</dbReference>
<dbReference type="InterPro" id="IPR050154">
    <property type="entry name" value="UbiB_kinase"/>
</dbReference>
<dbReference type="SUPFAM" id="SSF56112">
    <property type="entry name" value="Protein kinase-like (PK-like)"/>
    <property type="match status" value="1"/>
</dbReference>
<dbReference type="AlphaFoldDB" id="A0AB34K338"/>
<evidence type="ECO:0000313" key="4">
    <source>
        <dbReference type="Proteomes" id="UP001515480"/>
    </source>
</evidence>
<evidence type="ECO:0000256" key="1">
    <source>
        <dbReference type="ARBA" id="ARBA00009670"/>
    </source>
</evidence>
<organism evidence="3 4">
    <name type="scientific">Prymnesium parvum</name>
    <name type="common">Toxic golden alga</name>
    <dbReference type="NCBI Taxonomy" id="97485"/>
    <lineage>
        <taxon>Eukaryota</taxon>
        <taxon>Haptista</taxon>
        <taxon>Haptophyta</taxon>
        <taxon>Prymnesiophyceae</taxon>
        <taxon>Prymnesiales</taxon>
        <taxon>Prymnesiaceae</taxon>
        <taxon>Prymnesium</taxon>
    </lineage>
</organism>
<evidence type="ECO:0000313" key="3">
    <source>
        <dbReference type="EMBL" id="KAL1528636.1"/>
    </source>
</evidence>
<gene>
    <name evidence="3" type="ORF">AB1Y20_009974</name>
</gene>
<dbReference type="Pfam" id="PF03109">
    <property type="entry name" value="ABC1"/>
    <property type="match status" value="1"/>
</dbReference>
<dbReference type="PROSITE" id="PS50011">
    <property type="entry name" value="PROTEIN_KINASE_DOM"/>
    <property type="match status" value="1"/>
</dbReference>